<evidence type="ECO:0000259" key="4">
    <source>
        <dbReference type="Pfam" id="PF00294"/>
    </source>
</evidence>
<protein>
    <submittedName>
        <fullName evidence="5">2-dehydro-3-deoxygluconokinase</fullName>
    </submittedName>
</protein>
<comment type="similarity">
    <text evidence="1">Belongs to the carbohydrate kinase PfkB family.</text>
</comment>
<dbReference type="Gene3D" id="3.40.1190.20">
    <property type="match status" value="1"/>
</dbReference>
<dbReference type="SUPFAM" id="SSF53613">
    <property type="entry name" value="Ribokinase-like"/>
    <property type="match status" value="1"/>
</dbReference>
<dbReference type="InterPro" id="IPR050306">
    <property type="entry name" value="PfkB_Carbo_kinase"/>
</dbReference>
<comment type="caution">
    <text evidence="5">The sequence shown here is derived from an EMBL/GenBank/DDBJ whole genome shotgun (WGS) entry which is preliminary data.</text>
</comment>
<accession>A0ABX0WF10</accession>
<dbReference type="CDD" id="cd01166">
    <property type="entry name" value="KdgK"/>
    <property type="match status" value="1"/>
</dbReference>
<organism evidence="5 6">
    <name type="scientific">Parasedimentitalea denitrificans</name>
    <dbReference type="NCBI Taxonomy" id="2211118"/>
    <lineage>
        <taxon>Bacteria</taxon>
        <taxon>Pseudomonadati</taxon>
        <taxon>Pseudomonadota</taxon>
        <taxon>Alphaproteobacteria</taxon>
        <taxon>Rhodobacterales</taxon>
        <taxon>Paracoccaceae</taxon>
        <taxon>Parasedimentitalea</taxon>
    </lineage>
</organism>
<dbReference type="RefSeq" id="WP_167685969.1">
    <property type="nucleotide sequence ID" value="NZ_QHLQ01000038.1"/>
</dbReference>
<evidence type="ECO:0000256" key="1">
    <source>
        <dbReference type="ARBA" id="ARBA00010688"/>
    </source>
</evidence>
<keyword evidence="2" id="KW-0808">Transferase</keyword>
<evidence type="ECO:0000256" key="3">
    <source>
        <dbReference type="ARBA" id="ARBA00022777"/>
    </source>
</evidence>
<dbReference type="InterPro" id="IPR029056">
    <property type="entry name" value="Ribokinase-like"/>
</dbReference>
<dbReference type="InterPro" id="IPR011611">
    <property type="entry name" value="PfkB_dom"/>
</dbReference>
<evidence type="ECO:0000313" key="5">
    <source>
        <dbReference type="EMBL" id="NIZ63379.1"/>
    </source>
</evidence>
<dbReference type="Pfam" id="PF00294">
    <property type="entry name" value="PfkB"/>
    <property type="match status" value="1"/>
</dbReference>
<evidence type="ECO:0000256" key="2">
    <source>
        <dbReference type="ARBA" id="ARBA00022679"/>
    </source>
</evidence>
<dbReference type="EMBL" id="QHLQ01000038">
    <property type="protein sequence ID" value="NIZ63379.1"/>
    <property type="molecule type" value="Genomic_DNA"/>
</dbReference>
<feature type="domain" description="Carbohydrate kinase PfkB" evidence="4">
    <location>
        <begin position="6"/>
        <end position="297"/>
    </location>
</feature>
<sequence>MPKKRFLALGECMIELSQNPGTKGMSRSFAGDTFNTAWYAVREFREDWVVSYFTAVGVDKISTDFLGFAHDSGLDLTDVIERTDRTLGLYMIHLDQGERSFTYWRDNSAAKTLASSNELLTNVMERADVVYFSGITVAILGDGGRRNLYNALTEARAKGKTIIFDPNLRPKLWSDNEEMRQSTTKFAQCSDLIMPSFEDEQMYFGDTDTVATAFRYSKLGAQLVVVKNGDKEILLRRGSELCRFSPPKVSEPVDTTAAGDSFNAGFLSAYLADSQLDDAVRAGCELAAQVICNHGALIEITRLKPKYG</sequence>
<name>A0ABX0WF10_9RHOB</name>
<reference evidence="5 6" key="1">
    <citation type="submission" date="2018-05" db="EMBL/GenBank/DDBJ databases">
        <authorList>
            <person name="Zhang Y.-J."/>
        </authorList>
    </citation>
    <scope>NUCLEOTIDE SEQUENCE [LARGE SCALE GENOMIC DNA]</scope>
    <source>
        <strain evidence="5 6">CY04</strain>
    </source>
</reference>
<dbReference type="PANTHER" id="PTHR43085:SF15">
    <property type="entry name" value="2-DEHYDRO-3-DEOXYGLUCONOKINASE"/>
    <property type="match status" value="1"/>
</dbReference>
<dbReference type="PROSITE" id="PS00584">
    <property type="entry name" value="PFKB_KINASES_2"/>
    <property type="match status" value="1"/>
</dbReference>
<dbReference type="Proteomes" id="UP001429564">
    <property type="component" value="Unassembled WGS sequence"/>
</dbReference>
<dbReference type="PANTHER" id="PTHR43085">
    <property type="entry name" value="HEXOKINASE FAMILY MEMBER"/>
    <property type="match status" value="1"/>
</dbReference>
<keyword evidence="6" id="KW-1185">Reference proteome</keyword>
<dbReference type="InterPro" id="IPR002173">
    <property type="entry name" value="Carboh/pur_kinase_PfkB_CS"/>
</dbReference>
<evidence type="ECO:0000313" key="6">
    <source>
        <dbReference type="Proteomes" id="UP001429564"/>
    </source>
</evidence>
<proteinExistence type="inferred from homology"/>
<keyword evidence="3" id="KW-0418">Kinase</keyword>
<gene>
    <name evidence="5" type="ORF">DL239_20655</name>
</gene>